<comment type="caution">
    <text evidence="1">The sequence shown here is derived from an EMBL/GenBank/DDBJ whole genome shotgun (WGS) entry which is preliminary data.</text>
</comment>
<organism evidence="1 2">
    <name type="scientific">Stenotrophomonas maltophilia</name>
    <name type="common">Pseudomonas maltophilia</name>
    <name type="synonym">Xanthomonas maltophilia</name>
    <dbReference type="NCBI Taxonomy" id="40324"/>
    <lineage>
        <taxon>Bacteria</taxon>
        <taxon>Pseudomonadati</taxon>
        <taxon>Pseudomonadota</taxon>
        <taxon>Gammaproteobacteria</taxon>
        <taxon>Lysobacterales</taxon>
        <taxon>Lysobacteraceae</taxon>
        <taxon>Stenotrophomonas</taxon>
        <taxon>Stenotrophomonas maltophilia group</taxon>
    </lineage>
</organism>
<sequence length="123" mass="13424">MERLSEPAYLTIHRLVAVASSTTPLIRREEFDCSQLSTPRLRMSNPNRSSGVSLAGLYRPRTCCRSDRVAPLSISADGLALLGFKPINATGAAKLYDQAQFPDMCRAMIHGLQDAADQYPLAA</sequence>
<evidence type="ECO:0000313" key="1">
    <source>
        <dbReference type="EMBL" id="EKZ1925530.1"/>
    </source>
</evidence>
<dbReference type="RefSeq" id="WP_032965817.1">
    <property type="nucleotide sequence ID" value="NZ_CAXYHH010000020.1"/>
</dbReference>
<reference evidence="1" key="1">
    <citation type="submission" date="2023-08" db="EMBL/GenBank/DDBJ databases">
        <authorList>
            <consortium name="Clinical and Environmental Microbiology Branch: Whole genome sequencing antimicrobial resistance pathogens in the healthcare setting"/>
        </authorList>
    </citation>
    <scope>NUCLEOTIDE SEQUENCE</scope>
    <source>
        <strain evidence="1">2023CJ-00293</strain>
    </source>
</reference>
<evidence type="ECO:0000313" key="2">
    <source>
        <dbReference type="Proteomes" id="UP001225498"/>
    </source>
</evidence>
<dbReference type="AlphaFoldDB" id="A0AAI9CI34"/>
<dbReference type="Proteomes" id="UP001225498">
    <property type="component" value="Unassembled WGS sequence"/>
</dbReference>
<dbReference type="EMBL" id="ABLTIR010000006">
    <property type="protein sequence ID" value="EKZ1925530.1"/>
    <property type="molecule type" value="Genomic_DNA"/>
</dbReference>
<accession>A0AAI9CI34</accession>
<name>A0AAI9CI34_STEMA</name>
<protein>
    <submittedName>
        <fullName evidence="1">Uncharacterized protein</fullName>
    </submittedName>
</protein>
<gene>
    <name evidence="1" type="ORF">REH87_000498</name>
</gene>
<proteinExistence type="predicted"/>